<sequence>MSVEKKQAFWKQRREHAEEGRRKLQQRQTESEAAEARLAERQREIAEEHRRRAFAAQQRRSEQQKVFRETLREQDRICDEYYKNASRGTRSGSPTARSSSPRQEKPEAQADIHRQMLKSHDIYSETVERWRQQVAENDRRAEAFRRRMLKARTGSRMKEDKHAGTKKDEGRKSLRKGAHPVIAIAEKAHGDSRRGSAHSSQPSHESGAVACEEKVRGAGDATASSLGPSGAAATLPCLRGSSSPGQSRGLTRSKTCELWKERFQKSQTFSEVLEQKALRKQQQQDRHLEESRRRIAAINKQVMMRAADRSKKWKERNDAAASRRQMKSVASDADMVAKLAAGAQRKAALEQQRAEELAEASASKSAQIQSAQAHAAHLLDKTEKELISKVQHRDQMVAERHAMRLQEFAARADTGGPYQEQAESAKSRKKELEEEFRLKAMKEMEMKSSRHRGDSGPVLERQRTLKKTRTFQRQPTELPPDLPFPTSLDFPVELPAVELPAAAKASASLGLPLTLESRSSDRASGASPSQNTRGSRVSVASAADSMVSVDDEDVEKNLLKDLEQRSSNWMKEMRRQKESRTNAVMPSLHSVEVRTMLLLSASLAVTSCLELLQLLLLAICCLAYILFINCRTRLRLRPENSEQKPTPRRAEERKYETDSDVKGDRAKQQNDADPPTWDVVKASWDKGPVNQRKSHKAGECSFVLTACGKQSVMNKTTWNKLVDTEGRPENVGENSDLEAFPPFAETTQVAKSFLKYAGF</sequence>
<feature type="transmembrane region" description="Helical" evidence="2">
    <location>
        <begin position="596"/>
        <end position="627"/>
    </location>
</feature>
<feature type="compositionally biased region" description="Low complexity" evidence="1">
    <location>
        <begin position="535"/>
        <end position="544"/>
    </location>
</feature>
<feature type="region of interest" description="Disordered" evidence="1">
    <location>
        <begin position="638"/>
        <end position="677"/>
    </location>
</feature>
<accession>A0A1Q9D663</accession>
<feature type="compositionally biased region" description="Basic and acidic residues" evidence="1">
    <location>
        <begin position="648"/>
        <end position="670"/>
    </location>
</feature>
<feature type="compositionally biased region" description="Basic and acidic residues" evidence="1">
    <location>
        <begin position="156"/>
        <end position="172"/>
    </location>
</feature>
<name>A0A1Q9D663_SYMMI</name>
<feature type="region of interest" description="Disordered" evidence="1">
    <location>
        <begin position="1"/>
        <end position="120"/>
    </location>
</feature>
<feature type="compositionally biased region" description="Basic and acidic residues" evidence="1">
    <location>
        <begin position="307"/>
        <end position="318"/>
    </location>
</feature>
<protein>
    <submittedName>
        <fullName evidence="3">Uncharacterized protein</fullName>
    </submittedName>
</protein>
<feature type="compositionally biased region" description="Basic and acidic residues" evidence="1">
    <location>
        <begin position="102"/>
        <end position="120"/>
    </location>
</feature>
<reference evidence="3 4" key="1">
    <citation type="submission" date="2016-02" db="EMBL/GenBank/DDBJ databases">
        <title>Genome analysis of coral dinoflagellate symbionts highlights evolutionary adaptations to a symbiotic lifestyle.</title>
        <authorList>
            <person name="Aranda M."/>
            <person name="Li Y."/>
            <person name="Liew Y.J."/>
            <person name="Baumgarten S."/>
            <person name="Simakov O."/>
            <person name="Wilson M."/>
            <person name="Piel J."/>
            <person name="Ashoor H."/>
            <person name="Bougouffa S."/>
            <person name="Bajic V.B."/>
            <person name="Ryu T."/>
            <person name="Ravasi T."/>
            <person name="Bayer T."/>
            <person name="Micklem G."/>
            <person name="Kim H."/>
            <person name="Bhak J."/>
            <person name="Lajeunesse T.C."/>
            <person name="Voolstra C.R."/>
        </authorList>
    </citation>
    <scope>NUCLEOTIDE SEQUENCE [LARGE SCALE GENOMIC DNA]</scope>
    <source>
        <strain evidence="3 4">CCMP2467</strain>
    </source>
</reference>
<dbReference type="OrthoDB" id="436313at2759"/>
<comment type="caution">
    <text evidence="3">The sequence shown here is derived from an EMBL/GenBank/DDBJ whole genome shotgun (WGS) entry which is preliminary data.</text>
</comment>
<dbReference type="AlphaFoldDB" id="A0A1Q9D663"/>
<evidence type="ECO:0000313" key="4">
    <source>
        <dbReference type="Proteomes" id="UP000186817"/>
    </source>
</evidence>
<proteinExistence type="predicted"/>
<feature type="compositionally biased region" description="Polar residues" evidence="1">
    <location>
        <begin position="86"/>
        <end position="101"/>
    </location>
</feature>
<feature type="compositionally biased region" description="Basic and acidic residues" evidence="1">
    <location>
        <begin position="34"/>
        <end position="50"/>
    </location>
</feature>
<feature type="compositionally biased region" description="Basic and acidic residues" evidence="1">
    <location>
        <begin position="445"/>
        <end position="454"/>
    </location>
</feature>
<organism evidence="3 4">
    <name type="scientific">Symbiodinium microadriaticum</name>
    <name type="common">Dinoflagellate</name>
    <name type="synonym">Zooxanthella microadriatica</name>
    <dbReference type="NCBI Taxonomy" id="2951"/>
    <lineage>
        <taxon>Eukaryota</taxon>
        <taxon>Sar</taxon>
        <taxon>Alveolata</taxon>
        <taxon>Dinophyceae</taxon>
        <taxon>Suessiales</taxon>
        <taxon>Symbiodiniaceae</taxon>
        <taxon>Symbiodinium</taxon>
    </lineage>
</organism>
<keyword evidence="2" id="KW-0472">Membrane</keyword>
<keyword evidence="2" id="KW-0812">Transmembrane</keyword>
<feature type="compositionally biased region" description="Basic and acidic residues" evidence="1">
    <location>
        <begin position="59"/>
        <end position="82"/>
    </location>
</feature>
<feature type="region of interest" description="Disordered" evidence="1">
    <location>
        <begin position="445"/>
        <end position="484"/>
    </location>
</feature>
<feature type="region of interest" description="Disordered" evidence="1">
    <location>
        <begin position="517"/>
        <end position="544"/>
    </location>
</feature>
<keyword evidence="4" id="KW-1185">Reference proteome</keyword>
<gene>
    <name evidence="3" type="ORF">AK812_SmicGene27792</name>
</gene>
<feature type="region of interest" description="Disordered" evidence="1">
    <location>
        <begin position="150"/>
        <end position="208"/>
    </location>
</feature>
<evidence type="ECO:0000256" key="1">
    <source>
        <dbReference type="SAM" id="MobiDB-lite"/>
    </source>
</evidence>
<evidence type="ECO:0000313" key="3">
    <source>
        <dbReference type="EMBL" id="OLP90617.1"/>
    </source>
</evidence>
<evidence type="ECO:0000256" key="2">
    <source>
        <dbReference type="SAM" id="Phobius"/>
    </source>
</evidence>
<keyword evidence="2" id="KW-1133">Transmembrane helix</keyword>
<dbReference type="EMBL" id="LSRX01000702">
    <property type="protein sequence ID" value="OLP90617.1"/>
    <property type="molecule type" value="Genomic_DNA"/>
</dbReference>
<feature type="region of interest" description="Disordered" evidence="1">
    <location>
        <begin position="307"/>
        <end position="331"/>
    </location>
</feature>
<dbReference type="Proteomes" id="UP000186817">
    <property type="component" value="Unassembled WGS sequence"/>
</dbReference>